<reference evidence="2 3" key="1">
    <citation type="submission" date="2015-03" db="EMBL/GenBank/DDBJ databases">
        <authorList>
            <person name="Hassan Y."/>
            <person name="Lepp D."/>
            <person name="Li X.-Z."/>
            <person name="Zhou T."/>
        </authorList>
    </citation>
    <scope>NUCLEOTIDE SEQUENCE [LARGE SCALE GENOMIC DNA]</scope>
    <source>
        <strain evidence="2 3">IPL18</strain>
    </source>
</reference>
<dbReference type="Pfam" id="PF07238">
    <property type="entry name" value="PilZ"/>
    <property type="match status" value="1"/>
</dbReference>
<keyword evidence="3" id="KW-1185">Reference proteome</keyword>
<feature type="domain" description="PilZ" evidence="1">
    <location>
        <begin position="16"/>
        <end position="93"/>
    </location>
</feature>
<evidence type="ECO:0000259" key="1">
    <source>
        <dbReference type="Pfam" id="PF07238"/>
    </source>
</evidence>
<dbReference type="EMBL" id="JZEY01000054">
    <property type="protein sequence ID" value="KKB09843.1"/>
    <property type="molecule type" value="Genomic_DNA"/>
</dbReference>
<protein>
    <recommendedName>
        <fullName evidence="1">PilZ domain-containing protein</fullName>
    </recommendedName>
</protein>
<gene>
    <name evidence="2" type="ORF">VE26_08385</name>
</gene>
<sequence>MILFGDSDQTGGMFRERRTADRKAVNTRAIVVWGDDLMRAFAIILDMSQTGLRIRLDHEAQIETDGYILFDNRMEPFRVAWQASRSAGLQFTMPLEG</sequence>
<accession>A0A0F5FM03</accession>
<dbReference type="PATRIC" id="fig|429727.3.peg.1732"/>
<organism evidence="2 3">
    <name type="scientific">Devosia chinhatensis</name>
    <dbReference type="NCBI Taxonomy" id="429727"/>
    <lineage>
        <taxon>Bacteria</taxon>
        <taxon>Pseudomonadati</taxon>
        <taxon>Pseudomonadota</taxon>
        <taxon>Alphaproteobacteria</taxon>
        <taxon>Hyphomicrobiales</taxon>
        <taxon>Devosiaceae</taxon>
        <taxon>Devosia</taxon>
    </lineage>
</organism>
<dbReference type="AlphaFoldDB" id="A0A0F5FM03"/>
<proteinExistence type="predicted"/>
<dbReference type="InterPro" id="IPR009875">
    <property type="entry name" value="PilZ_domain"/>
</dbReference>
<evidence type="ECO:0000313" key="2">
    <source>
        <dbReference type="EMBL" id="KKB09843.1"/>
    </source>
</evidence>
<name>A0A0F5FM03_9HYPH</name>
<dbReference type="STRING" id="429727.VE26_08385"/>
<evidence type="ECO:0000313" key="3">
    <source>
        <dbReference type="Proteomes" id="UP000033649"/>
    </source>
</evidence>
<dbReference type="Proteomes" id="UP000033649">
    <property type="component" value="Unassembled WGS sequence"/>
</dbReference>
<comment type="caution">
    <text evidence="2">The sequence shown here is derived from an EMBL/GenBank/DDBJ whole genome shotgun (WGS) entry which is preliminary data.</text>
</comment>
<dbReference type="SUPFAM" id="SSF141371">
    <property type="entry name" value="PilZ domain-like"/>
    <property type="match status" value="1"/>
</dbReference>
<dbReference type="GO" id="GO:0035438">
    <property type="term" value="F:cyclic-di-GMP binding"/>
    <property type="evidence" value="ECO:0007669"/>
    <property type="project" value="InterPro"/>
</dbReference>